<keyword evidence="1" id="KW-1133">Transmembrane helix</keyword>
<organism evidence="3">
    <name type="scientific">marine metagenome</name>
    <dbReference type="NCBI Taxonomy" id="408172"/>
    <lineage>
        <taxon>unclassified sequences</taxon>
        <taxon>metagenomes</taxon>
        <taxon>ecological metagenomes</taxon>
    </lineage>
</organism>
<dbReference type="SUPFAM" id="SSF54211">
    <property type="entry name" value="Ribosomal protein S5 domain 2-like"/>
    <property type="match status" value="1"/>
</dbReference>
<feature type="domain" description="Lon proteolytic" evidence="2">
    <location>
        <begin position="243"/>
        <end position="344"/>
    </location>
</feature>
<keyword evidence="1" id="KW-0472">Membrane</keyword>
<name>A0A381TQP9_9ZZZZ</name>
<dbReference type="GO" id="GO:0004176">
    <property type="term" value="F:ATP-dependent peptidase activity"/>
    <property type="evidence" value="ECO:0007669"/>
    <property type="project" value="InterPro"/>
</dbReference>
<dbReference type="InterPro" id="IPR027065">
    <property type="entry name" value="Lon_Prtase"/>
</dbReference>
<sequence length="359" mass="37539">VDTAVETLSSGPAVSGGAKRRFRARVWVPLLVALLAAGVLTFVRLPYFAYRPGSVNALTDRIVVTVGESFEPEGEVFFTTVRQDSSVNGWEYLEAFFDDGIALYGEDAVLGDRSRDENRDFNLELMKVSKSVAEAVAFRHLGIDPYRATGVGMAAVEGPSAGLLTTDDVIVSVDGKSVLTSEALVEEIRGRSPGQVVSLAVESIDGTSARTVEVVLGARAEDATVAFLGVMVQTRWDDVEGLPIDIRIETGAVGGNSAGLALTLAILEMVTPGEMTGGLDVATTGTIGFDGSVGPIGGVAQKTVAAREGGVDLFLVPENEYEVAARHAGDLRVESVATLEEALAVLAELGGNADKLALP</sequence>
<feature type="transmembrane region" description="Helical" evidence="1">
    <location>
        <begin position="26"/>
        <end position="47"/>
    </location>
</feature>
<proteinExistence type="predicted"/>
<accession>A0A381TQP9</accession>
<dbReference type="SUPFAM" id="SSF50156">
    <property type="entry name" value="PDZ domain-like"/>
    <property type="match status" value="1"/>
</dbReference>
<dbReference type="Gene3D" id="3.30.230.10">
    <property type="match status" value="1"/>
</dbReference>
<dbReference type="InterPro" id="IPR020568">
    <property type="entry name" value="Ribosomal_Su5_D2-typ_SF"/>
</dbReference>
<dbReference type="InterPro" id="IPR008269">
    <property type="entry name" value="Lon_proteolytic"/>
</dbReference>
<evidence type="ECO:0000259" key="2">
    <source>
        <dbReference type="Pfam" id="PF05362"/>
    </source>
</evidence>
<dbReference type="GO" id="GO:0005524">
    <property type="term" value="F:ATP binding"/>
    <property type="evidence" value="ECO:0007669"/>
    <property type="project" value="InterPro"/>
</dbReference>
<dbReference type="GO" id="GO:0006508">
    <property type="term" value="P:proteolysis"/>
    <property type="evidence" value="ECO:0007669"/>
    <property type="project" value="InterPro"/>
</dbReference>
<evidence type="ECO:0000256" key="1">
    <source>
        <dbReference type="SAM" id="Phobius"/>
    </source>
</evidence>
<dbReference type="Pfam" id="PF05362">
    <property type="entry name" value="Lon_C"/>
    <property type="match status" value="1"/>
</dbReference>
<evidence type="ECO:0000313" key="3">
    <source>
        <dbReference type="EMBL" id="SVA17167.1"/>
    </source>
</evidence>
<protein>
    <recommendedName>
        <fullName evidence="2">Lon proteolytic domain-containing protein</fullName>
    </recommendedName>
</protein>
<dbReference type="EMBL" id="UINC01004831">
    <property type="protein sequence ID" value="SVA17167.1"/>
    <property type="molecule type" value="Genomic_DNA"/>
</dbReference>
<dbReference type="InterPro" id="IPR014721">
    <property type="entry name" value="Ribsml_uS5_D2-typ_fold_subgr"/>
</dbReference>
<dbReference type="GO" id="GO:0004252">
    <property type="term" value="F:serine-type endopeptidase activity"/>
    <property type="evidence" value="ECO:0007669"/>
    <property type="project" value="InterPro"/>
</dbReference>
<keyword evidence="1" id="KW-0812">Transmembrane</keyword>
<dbReference type="InterPro" id="IPR036034">
    <property type="entry name" value="PDZ_sf"/>
</dbReference>
<gene>
    <name evidence="3" type="ORF">METZ01_LOCUS70021</name>
</gene>
<reference evidence="3" key="1">
    <citation type="submission" date="2018-05" db="EMBL/GenBank/DDBJ databases">
        <authorList>
            <person name="Lanie J.A."/>
            <person name="Ng W.-L."/>
            <person name="Kazmierczak K.M."/>
            <person name="Andrzejewski T.M."/>
            <person name="Davidsen T.M."/>
            <person name="Wayne K.J."/>
            <person name="Tettelin H."/>
            <person name="Glass J.I."/>
            <person name="Rusch D."/>
            <person name="Podicherti R."/>
            <person name="Tsui H.-C.T."/>
            <person name="Winkler M.E."/>
        </authorList>
    </citation>
    <scope>NUCLEOTIDE SEQUENCE</scope>
</reference>
<dbReference type="AlphaFoldDB" id="A0A381TQP9"/>
<feature type="non-terminal residue" evidence="3">
    <location>
        <position position="1"/>
    </location>
</feature>
<dbReference type="PANTHER" id="PTHR10046">
    <property type="entry name" value="ATP DEPENDENT LON PROTEASE FAMILY MEMBER"/>
    <property type="match status" value="1"/>
</dbReference>
<dbReference type="GO" id="GO:0030163">
    <property type="term" value="P:protein catabolic process"/>
    <property type="evidence" value="ECO:0007669"/>
    <property type="project" value="InterPro"/>
</dbReference>